<name>A0A0N5AGR5_9BILA</name>
<dbReference type="GO" id="GO:0005739">
    <property type="term" value="C:mitochondrion"/>
    <property type="evidence" value="ECO:0007669"/>
    <property type="project" value="TreeGrafter"/>
</dbReference>
<evidence type="ECO:0000313" key="7">
    <source>
        <dbReference type="WBParaSite" id="SMUV_0000353201-mRNA-1"/>
    </source>
</evidence>
<dbReference type="STRING" id="451379.A0A0N5AGR5"/>
<dbReference type="Proteomes" id="UP000046393">
    <property type="component" value="Unplaced"/>
</dbReference>
<dbReference type="Pfam" id="PF00481">
    <property type="entry name" value="PP2C"/>
    <property type="match status" value="1"/>
</dbReference>
<evidence type="ECO:0000256" key="3">
    <source>
        <dbReference type="ARBA" id="ARBA00022912"/>
    </source>
</evidence>
<evidence type="ECO:0000259" key="5">
    <source>
        <dbReference type="PROSITE" id="PS51746"/>
    </source>
</evidence>
<evidence type="ECO:0000256" key="4">
    <source>
        <dbReference type="RuleBase" id="RU003465"/>
    </source>
</evidence>
<dbReference type="PROSITE" id="PS01032">
    <property type="entry name" value="PPM_1"/>
    <property type="match status" value="1"/>
</dbReference>
<dbReference type="SMART" id="SM00332">
    <property type="entry name" value="PP2Cc"/>
    <property type="match status" value="1"/>
</dbReference>
<evidence type="ECO:0000313" key="6">
    <source>
        <dbReference type="Proteomes" id="UP000046393"/>
    </source>
</evidence>
<accession>A0A0N5AGR5</accession>
<feature type="domain" description="PPM-type phosphatase" evidence="5">
    <location>
        <begin position="39"/>
        <end position="449"/>
    </location>
</feature>
<keyword evidence="3 4" id="KW-0904">Protein phosphatase</keyword>
<evidence type="ECO:0000256" key="1">
    <source>
        <dbReference type="ARBA" id="ARBA00022723"/>
    </source>
</evidence>
<dbReference type="Gene3D" id="3.60.40.10">
    <property type="entry name" value="PPM-type phosphatase domain"/>
    <property type="match status" value="1"/>
</dbReference>
<organism evidence="6 7">
    <name type="scientific">Syphacia muris</name>
    <dbReference type="NCBI Taxonomy" id="451379"/>
    <lineage>
        <taxon>Eukaryota</taxon>
        <taxon>Metazoa</taxon>
        <taxon>Ecdysozoa</taxon>
        <taxon>Nematoda</taxon>
        <taxon>Chromadorea</taxon>
        <taxon>Rhabditida</taxon>
        <taxon>Spirurina</taxon>
        <taxon>Oxyuridomorpha</taxon>
        <taxon>Oxyuroidea</taxon>
        <taxon>Oxyuridae</taxon>
        <taxon>Syphacia</taxon>
    </lineage>
</organism>
<keyword evidence="1" id="KW-0479">Metal-binding</keyword>
<keyword evidence="2 4" id="KW-0378">Hydrolase</keyword>
<dbReference type="InterPro" id="IPR015655">
    <property type="entry name" value="PP2C"/>
</dbReference>
<dbReference type="CDD" id="cd00143">
    <property type="entry name" value="PP2Cc"/>
    <property type="match status" value="1"/>
</dbReference>
<dbReference type="PROSITE" id="PS51746">
    <property type="entry name" value="PPM_2"/>
    <property type="match status" value="1"/>
</dbReference>
<protein>
    <submittedName>
        <fullName evidence="7">PPM-type phosphatase domain-containing protein</fullName>
    </submittedName>
</protein>
<dbReference type="PANTHER" id="PTHR13832:SF792">
    <property type="entry name" value="GM14286P"/>
    <property type="match status" value="1"/>
</dbReference>
<dbReference type="SUPFAM" id="SSF81606">
    <property type="entry name" value="PP2C-like"/>
    <property type="match status" value="1"/>
</dbReference>
<dbReference type="GO" id="GO:0004741">
    <property type="term" value="F:[pyruvate dehydrogenase (acetyl-transferring)]-phosphatase activity"/>
    <property type="evidence" value="ECO:0007669"/>
    <property type="project" value="TreeGrafter"/>
</dbReference>
<proteinExistence type="inferred from homology"/>
<dbReference type="WBParaSite" id="SMUV_0000353201-mRNA-1">
    <property type="protein sequence ID" value="SMUV_0000353201-mRNA-1"/>
    <property type="gene ID" value="SMUV_0000353201"/>
</dbReference>
<dbReference type="InterPro" id="IPR000222">
    <property type="entry name" value="PP2C_BS"/>
</dbReference>
<comment type="similarity">
    <text evidence="4">Belongs to the PP2C family.</text>
</comment>
<sequence length="460" mass="52236">MRTVVYYQARSYIRAFGDVNTLLRAGEKEFAVSCEAISRVDVVHLPANLPTEDFYSGAKCLSSNAYLFGVFDGHGGTSCSHHVAMQLYDYVGASVIEKHVVKDLPLQHRIKWLFSNIKNFDGYKRNCYLWNVMVKDYVLIKYCRDEHWRNVHNFYESSCRNKTFTTVEKSLEEAFEALDNDFMREALQDSNGKLNKRRINIVRSGSCAIVAHLRKQHMHIANVGDSAAVLGVFNHGHISARLLSKAHCIENGDEIKRLRTSHPAEERGKVLKAGRLFGELYPLRAFGDARYKWSKNVQEEVFKPFGDIPPNGIHTPPYLSAQPEVLYHRLTLNDRFLVLASDGLWDWLDPDTVVRLVFDHELGLQTLIPYQSGEGVPLSQVEEGLKHRAVGDNGKPLDANSATHLLRHALSGCSGGPDYRYKRLAQLLHIPPGMARNYRDDITIIVIHLNPDYFKSSEPE</sequence>
<dbReference type="PANTHER" id="PTHR13832">
    <property type="entry name" value="PROTEIN PHOSPHATASE 2C"/>
    <property type="match status" value="1"/>
</dbReference>
<reference evidence="7" key="1">
    <citation type="submission" date="2017-02" db="UniProtKB">
        <authorList>
            <consortium name="WormBaseParasite"/>
        </authorList>
    </citation>
    <scope>IDENTIFICATION</scope>
</reference>
<dbReference type="InterPro" id="IPR001932">
    <property type="entry name" value="PPM-type_phosphatase-like_dom"/>
</dbReference>
<dbReference type="AlphaFoldDB" id="A0A0N5AGR5"/>
<dbReference type="InterPro" id="IPR036457">
    <property type="entry name" value="PPM-type-like_dom_sf"/>
</dbReference>
<evidence type="ECO:0000256" key="2">
    <source>
        <dbReference type="ARBA" id="ARBA00022801"/>
    </source>
</evidence>
<dbReference type="GO" id="GO:0046872">
    <property type="term" value="F:metal ion binding"/>
    <property type="evidence" value="ECO:0007669"/>
    <property type="project" value="UniProtKB-KW"/>
</dbReference>
<keyword evidence="6" id="KW-1185">Reference proteome</keyword>